<dbReference type="SUPFAM" id="SSF46785">
    <property type="entry name" value="Winged helix' DNA-binding domain"/>
    <property type="match status" value="1"/>
</dbReference>
<gene>
    <name evidence="6" type="ORF">SAMN05216564_101358</name>
</gene>
<dbReference type="Gene3D" id="3.30.450.40">
    <property type="match status" value="1"/>
</dbReference>
<dbReference type="PANTHER" id="PTHR30136">
    <property type="entry name" value="HELIX-TURN-HELIX TRANSCRIPTIONAL REGULATOR, ICLR FAMILY"/>
    <property type="match status" value="1"/>
</dbReference>
<dbReference type="Proteomes" id="UP000199079">
    <property type="component" value="Unassembled WGS sequence"/>
</dbReference>
<keyword evidence="7" id="KW-1185">Reference proteome</keyword>
<keyword evidence="2" id="KW-0238">DNA-binding</keyword>
<organism evidence="6 7">
    <name type="scientific">Halopenitus persicus</name>
    <dbReference type="NCBI Taxonomy" id="1048396"/>
    <lineage>
        <taxon>Archaea</taxon>
        <taxon>Methanobacteriati</taxon>
        <taxon>Methanobacteriota</taxon>
        <taxon>Stenosarchaea group</taxon>
        <taxon>Halobacteria</taxon>
        <taxon>Halobacteriales</taxon>
        <taxon>Haloferacaceae</taxon>
        <taxon>Halopenitus</taxon>
    </lineage>
</organism>
<dbReference type="SMART" id="SM00346">
    <property type="entry name" value="HTH_ICLR"/>
    <property type="match status" value="1"/>
</dbReference>
<feature type="domain" description="IclR-ED" evidence="5">
    <location>
        <begin position="66"/>
        <end position="250"/>
    </location>
</feature>
<name>A0A1H3EB85_9EURY</name>
<reference evidence="7" key="1">
    <citation type="submission" date="2016-10" db="EMBL/GenBank/DDBJ databases">
        <authorList>
            <person name="Varghese N."/>
            <person name="Submissions S."/>
        </authorList>
    </citation>
    <scope>NUCLEOTIDE SEQUENCE [LARGE SCALE GENOMIC DNA]</scope>
    <source>
        <strain evidence="7">DC30,IBRC 10041,KCTC 4046</strain>
    </source>
</reference>
<dbReference type="RefSeq" id="WP_092730466.1">
    <property type="nucleotide sequence ID" value="NZ_FNPC01000001.1"/>
</dbReference>
<dbReference type="InterPro" id="IPR005471">
    <property type="entry name" value="Tscrpt_reg_IclR_N"/>
</dbReference>
<dbReference type="GO" id="GO:0003700">
    <property type="term" value="F:DNA-binding transcription factor activity"/>
    <property type="evidence" value="ECO:0007669"/>
    <property type="project" value="TreeGrafter"/>
</dbReference>
<dbReference type="SUPFAM" id="SSF55781">
    <property type="entry name" value="GAF domain-like"/>
    <property type="match status" value="1"/>
</dbReference>
<dbReference type="PROSITE" id="PS51077">
    <property type="entry name" value="HTH_ICLR"/>
    <property type="match status" value="1"/>
</dbReference>
<accession>A0A1H3EB85</accession>
<dbReference type="CDD" id="cd00090">
    <property type="entry name" value="HTH_ARSR"/>
    <property type="match status" value="1"/>
</dbReference>
<dbReference type="EMBL" id="FNPC01000001">
    <property type="protein sequence ID" value="SDX75867.1"/>
    <property type="molecule type" value="Genomic_DNA"/>
</dbReference>
<dbReference type="GO" id="GO:0045892">
    <property type="term" value="P:negative regulation of DNA-templated transcription"/>
    <property type="evidence" value="ECO:0007669"/>
    <property type="project" value="TreeGrafter"/>
</dbReference>
<dbReference type="PROSITE" id="PS51078">
    <property type="entry name" value="ICLR_ED"/>
    <property type="match status" value="1"/>
</dbReference>
<dbReference type="InterPro" id="IPR014757">
    <property type="entry name" value="Tscrpt_reg_IclR_C"/>
</dbReference>
<dbReference type="PANTHER" id="PTHR30136:SF35">
    <property type="entry name" value="HTH-TYPE TRANSCRIPTIONAL REGULATOR RV1719"/>
    <property type="match status" value="1"/>
</dbReference>
<proteinExistence type="predicted"/>
<evidence type="ECO:0000313" key="7">
    <source>
        <dbReference type="Proteomes" id="UP000199079"/>
    </source>
</evidence>
<evidence type="ECO:0000256" key="1">
    <source>
        <dbReference type="ARBA" id="ARBA00023015"/>
    </source>
</evidence>
<protein>
    <submittedName>
        <fullName evidence="6">Transcriptional regulator, IclR family</fullName>
    </submittedName>
</protein>
<sequence length="250" mass="28157">MGNRSRTTSKTSLLTIEAIRDLEGATLSEISDHTGIPVSTLHTHLRTLREMEYVVREGDVYQLGMKLFHLGEQARWRDERYQIVKERAWNLSNRVGEEVSFAIKENDRMVILFDETTTPSDEGFQVGRYFDLHSSACGKATLAELPESRVDGFVDRYGLPAHTDNTITDRDALHEELETIRKRGYAVNAQEELEGLRAVAIAIEEPDGSVFGTLDISGPPYRLPEDEVVAERLRSTVADVEAALEDYEQG</sequence>
<evidence type="ECO:0000259" key="5">
    <source>
        <dbReference type="PROSITE" id="PS51078"/>
    </source>
</evidence>
<dbReference type="Pfam" id="PF09339">
    <property type="entry name" value="HTH_IclR"/>
    <property type="match status" value="1"/>
</dbReference>
<dbReference type="Gene3D" id="1.10.10.10">
    <property type="entry name" value="Winged helix-like DNA-binding domain superfamily/Winged helix DNA-binding domain"/>
    <property type="match status" value="1"/>
</dbReference>
<dbReference type="GO" id="GO:0003677">
    <property type="term" value="F:DNA binding"/>
    <property type="evidence" value="ECO:0007669"/>
    <property type="project" value="UniProtKB-KW"/>
</dbReference>
<keyword evidence="1" id="KW-0805">Transcription regulation</keyword>
<evidence type="ECO:0000313" key="6">
    <source>
        <dbReference type="EMBL" id="SDX75867.1"/>
    </source>
</evidence>
<evidence type="ECO:0000256" key="3">
    <source>
        <dbReference type="ARBA" id="ARBA00023163"/>
    </source>
</evidence>
<keyword evidence="3" id="KW-0804">Transcription</keyword>
<dbReference type="OrthoDB" id="14763at2157"/>
<dbReference type="InterPro" id="IPR011991">
    <property type="entry name" value="ArsR-like_HTH"/>
</dbReference>
<dbReference type="AlphaFoldDB" id="A0A1H3EB85"/>
<feature type="domain" description="HTH iclR-type" evidence="4">
    <location>
        <begin position="1"/>
        <end position="65"/>
    </location>
</feature>
<dbReference type="Pfam" id="PF01614">
    <property type="entry name" value="IclR_C"/>
    <property type="match status" value="1"/>
</dbReference>
<dbReference type="InterPro" id="IPR036390">
    <property type="entry name" value="WH_DNA-bd_sf"/>
</dbReference>
<dbReference type="InterPro" id="IPR036388">
    <property type="entry name" value="WH-like_DNA-bd_sf"/>
</dbReference>
<evidence type="ECO:0000259" key="4">
    <source>
        <dbReference type="PROSITE" id="PS51077"/>
    </source>
</evidence>
<dbReference type="InterPro" id="IPR050707">
    <property type="entry name" value="HTH_MetabolicPath_Reg"/>
</dbReference>
<evidence type="ECO:0000256" key="2">
    <source>
        <dbReference type="ARBA" id="ARBA00023125"/>
    </source>
</evidence>
<dbReference type="InterPro" id="IPR029016">
    <property type="entry name" value="GAF-like_dom_sf"/>
</dbReference>